<sequence length="62" mass="7120">MKRRVGNGERLVMHACMSSSNECHLLAETQARVHKMYKFHTLAVDVDINKTAQDGVKQCIYR</sequence>
<dbReference type="AlphaFoldDB" id="A0A4Y2WYB2"/>
<proteinExistence type="predicted"/>
<name>A0A4Y2WYB2_ARAVE</name>
<gene>
    <name evidence="1" type="ORF">AVEN_149329_1</name>
</gene>
<dbReference type="EMBL" id="BGPR01068253">
    <property type="protein sequence ID" value="GBO42241.1"/>
    <property type="molecule type" value="Genomic_DNA"/>
</dbReference>
<keyword evidence="2" id="KW-1185">Reference proteome</keyword>
<reference evidence="1 2" key="1">
    <citation type="journal article" date="2019" name="Sci. Rep.">
        <title>Orb-weaving spider Araneus ventricosus genome elucidates the spidroin gene catalogue.</title>
        <authorList>
            <person name="Kono N."/>
            <person name="Nakamura H."/>
            <person name="Ohtoshi R."/>
            <person name="Moran D.A.P."/>
            <person name="Shinohara A."/>
            <person name="Yoshida Y."/>
            <person name="Fujiwara M."/>
            <person name="Mori M."/>
            <person name="Tomita M."/>
            <person name="Arakawa K."/>
        </authorList>
    </citation>
    <scope>NUCLEOTIDE SEQUENCE [LARGE SCALE GENOMIC DNA]</scope>
</reference>
<evidence type="ECO:0000313" key="1">
    <source>
        <dbReference type="EMBL" id="GBO42241.1"/>
    </source>
</evidence>
<accession>A0A4Y2WYB2</accession>
<protein>
    <submittedName>
        <fullName evidence="1">Uncharacterized protein</fullName>
    </submittedName>
</protein>
<comment type="caution">
    <text evidence="1">The sequence shown here is derived from an EMBL/GenBank/DDBJ whole genome shotgun (WGS) entry which is preliminary data.</text>
</comment>
<feature type="non-terminal residue" evidence="1">
    <location>
        <position position="62"/>
    </location>
</feature>
<dbReference type="Proteomes" id="UP000499080">
    <property type="component" value="Unassembled WGS sequence"/>
</dbReference>
<organism evidence="1 2">
    <name type="scientific">Araneus ventricosus</name>
    <name type="common">Orbweaver spider</name>
    <name type="synonym">Epeira ventricosa</name>
    <dbReference type="NCBI Taxonomy" id="182803"/>
    <lineage>
        <taxon>Eukaryota</taxon>
        <taxon>Metazoa</taxon>
        <taxon>Ecdysozoa</taxon>
        <taxon>Arthropoda</taxon>
        <taxon>Chelicerata</taxon>
        <taxon>Arachnida</taxon>
        <taxon>Araneae</taxon>
        <taxon>Araneomorphae</taxon>
        <taxon>Entelegynae</taxon>
        <taxon>Araneoidea</taxon>
        <taxon>Araneidae</taxon>
        <taxon>Araneus</taxon>
    </lineage>
</organism>
<evidence type="ECO:0000313" key="2">
    <source>
        <dbReference type="Proteomes" id="UP000499080"/>
    </source>
</evidence>